<evidence type="ECO:0000313" key="8">
    <source>
        <dbReference type="Proteomes" id="UP000320386"/>
    </source>
</evidence>
<name>A0A518BYC0_9BACT</name>
<evidence type="ECO:0000313" key="7">
    <source>
        <dbReference type="EMBL" id="QDU71973.1"/>
    </source>
</evidence>
<dbReference type="Gene3D" id="1.10.940.10">
    <property type="entry name" value="NusB-like"/>
    <property type="match status" value="1"/>
</dbReference>
<dbReference type="GO" id="GO:0006353">
    <property type="term" value="P:DNA-templated transcription termination"/>
    <property type="evidence" value="ECO:0007669"/>
    <property type="project" value="InterPro"/>
</dbReference>
<evidence type="ECO:0000256" key="3">
    <source>
        <dbReference type="ARBA" id="ARBA00022884"/>
    </source>
</evidence>
<evidence type="ECO:0000256" key="5">
    <source>
        <dbReference type="ARBA" id="ARBA00023163"/>
    </source>
</evidence>
<dbReference type="GO" id="GO:0005829">
    <property type="term" value="C:cytosol"/>
    <property type="evidence" value="ECO:0007669"/>
    <property type="project" value="TreeGrafter"/>
</dbReference>
<keyword evidence="5" id="KW-0804">Transcription</keyword>
<dbReference type="Pfam" id="PF01029">
    <property type="entry name" value="NusB"/>
    <property type="match status" value="1"/>
</dbReference>
<organism evidence="7 8">
    <name type="scientific">Mucisphaera calidilacus</name>
    <dbReference type="NCBI Taxonomy" id="2527982"/>
    <lineage>
        <taxon>Bacteria</taxon>
        <taxon>Pseudomonadati</taxon>
        <taxon>Planctomycetota</taxon>
        <taxon>Phycisphaerae</taxon>
        <taxon>Phycisphaerales</taxon>
        <taxon>Phycisphaeraceae</taxon>
        <taxon>Mucisphaera</taxon>
    </lineage>
</organism>
<dbReference type="InterPro" id="IPR035926">
    <property type="entry name" value="NusB-like_sf"/>
</dbReference>
<keyword evidence="3" id="KW-0694">RNA-binding</keyword>
<keyword evidence="4" id="KW-0805">Transcription regulation</keyword>
<comment type="similarity">
    <text evidence="1">Belongs to the NusB family.</text>
</comment>
<feature type="domain" description="NusB/RsmB/TIM44" evidence="6">
    <location>
        <begin position="8"/>
        <end position="131"/>
    </location>
</feature>
<evidence type="ECO:0000256" key="2">
    <source>
        <dbReference type="ARBA" id="ARBA00022814"/>
    </source>
</evidence>
<dbReference type="RefSeq" id="WP_145446163.1">
    <property type="nucleotide sequence ID" value="NZ_CP036280.1"/>
</dbReference>
<proteinExistence type="inferred from homology"/>
<evidence type="ECO:0000259" key="6">
    <source>
        <dbReference type="Pfam" id="PF01029"/>
    </source>
</evidence>
<dbReference type="SUPFAM" id="SSF48013">
    <property type="entry name" value="NusB-like"/>
    <property type="match status" value="1"/>
</dbReference>
<keyword evidence="8" id="KW-1185">Reference proteome</keyword>
<dbReference type="EMBL" id="CP036280">
    <property type="protein sequence ID" value="QDU71973.1"/>
    <property type="molecule type" value="Genomic_DNA"/>
</dbReference>
<dbReference type="OrthoDB" id="9811381at2"/>
<accession>A0A518BYC0</accession>
<dbReference type="KEGG" id="mcad:Pan265_18320"/>
<dbReference type="PANTHER" id="PTHR11078:SF3">
    <property type="entry name" value="ANTITERMINATION NUSB DOMAIN-CONTAINING PROTEIN"/>
    <property type="match status" value="1"/>
</dbReference>
<dbReference type="AlphaFoldDB" id="A0A518BYC0"/>
<dbReference type="GO" id="GO:0031564">
    <property type="term" value="P:transcription antitermination"/>
    <property type="evidence" value="ECO:0007669"/>
    <property type="project" value="UniProtKB-KW"/>
</dbReference>
<evidence type="ECO:0000256" key="1">
    <source>
        <dbReference type="ARBA" id="ARBA00005952"/>
    </source>
</evidence>
<gene>
    <name evidence="7" type="ORF">Pan265_18320</name>
</gene>
<protein>
    <recommendedName>
        <fullName evidence="6">NusB/RsmB/TIM44 domain-containing protein</fullName>
    </recommendedName>
</protein>
<sequence length="165" mass="18113">MKQQLRLIRRLAMQTMYQVDVTGEEDAATLLEGVSESGLSDEERRAAIELALAAWGDHARADVVFTELAPDWPTHRQPPVDRAILRLAHHELVVGRVSSRVAINEAVELAKTFCSEESPAFVNALLDKAAKRIADGEPVEPLARSETPATAEAWLSDALHEEPKG</sequence>
<dbReference type="NCBIfam" id="TIGR01951">
    <property type="entry name" value="nusB"/>
    <property type="match status" value="1"/>
</dbReference>
<dbReference type="InterPro" id="IPR006027">
    <property type="entry name" value="NusB_RsmB_TIM44"/>
</dbReference>
<dbReference type="Proteomes" id="UP000320386">
    <property type="component" value="Chromosome"/>
</dbReference>
<keyword evidence="2" id="KW-0889">Transcription antitermination</keyword>
<evidence type="ECO:0000256" key="4">
    <source>
        <dbReference type="ARBA" id="ARBA00023015"/>
    </source>
</evidence>
<dbReference type="PANTHER" id="PTHR11078">
    <property type="entry name" value="N UTILIZATION SUBSTANCE PROTEIN B-RELATED"/>
    <property type="match status" value="1"/>
</dbReference>
<reference evidence="7 8" key="1">
    <citation type="submission" date="2019-02" db="EMBL/GenBank/DDBJ databases">
        <title>Deep-cultivation of Planctomycetes and their phenomic and genomic characterization uncovers novel biology.</title>
        <authorList>
            <person name="Wiegand S."/>
            <person name="Jogler M."/>
            <person name="Boedeker C."/>
            <person name="Pinto D."/>
            <person name="Vollmers J."/>
            <person name="Rivas-Marin E."/>
            <person name="Kohn T."/>
            <person name="Peeters S.H."/>
            <person name="Heuer A."/>
            <person name="Rast P."/>
            <person name="Oberbeckmann S."/>
            <person name="Bunk B."/>
            <person name="Jeske O."/>
            <person name="Meyerdierks A."/>
            <person name="Storesund J.E."/>
            <person name="Kallscheuer N."/>
            <person name="Luecker S."/>
            <person name="Lage O.M."/>
            <person name="Pohl T."/>
            <person name="Merkel B.J."/>
            <person name="Hornburger P."/>
            <person name="Mueller R.-W."/>
            <person name="Bruemmer F."/>
            <person name="Labrenz M."/>
            <person name="Spormann A.M."/>
            <person name="Op den Camp H."/>
            <person name="Overmann J."/>
            <person name="Amann R."/>
            <person name="Jetten M.S.M."/>
            <person name="Mascher T."/>
            <person name="Medema M.H."/>
            <person name="Devos D.P."/>
            <person name="Kaster A.-K."/>
            <person name="Ovreas L."/>
            <person name="Rohde M."/>
            <person name="Galperin M.Y."/>
            <person name="Jogler C."/>
        </authorList>
    </citation>
    <scope>NUCLEOTIDE SEQUENCE [LARGE SCALE GENOMIC DNA]</scope>
    <source>
        <strain evidence="7 8">Pan265</strain>
    </source>
</reference>
<dbReference type="GO" id="GO:0003723">
    <property type="term" value="F:RNA binding"/>
    <property type="evidence" value="ECO:0007669"/>
    <property type="project" value="UniProtKB-KW"/>
</dbReference>
<dbReference type="InterPro" id="IPR011605">
    <property type="entry name" value="NusB_fam"/>
</dbReference>